<gene>
    <name evidence="1" type="ORF">ENI09_01760</name>
</gene>
<dbReference type="AlphaFoldDB" id="A0A7C1SQK6"/>
<name>A0A7C1SQK6_UNCKA</name>
<dbReference type="InterPro" id="IPR036412">
    <property type="entry name" value="HAD-like_sf"/>
</dbReference>
<evidence type="ECO:0000313" key="1">
    <source>
        <dbReference type="EMBL" id="HEB14115.1"/>
    </source>
</evidence>
<sequence>MKTILVDAVDTFVVESGSTFKIFEEMRALLETFPNRKIILTGANDEQFREFGLDKMPYEVFSLKHNPEKTDPKYYETMLEHFGLGKDGVVYFEHNPEAVKSAESVGIKAYYYDPAKKDLETLRKFLTENL</sequence>
<protein>
    <recommendedName>
        <fullName evidence="2">HAD family hydrolase</fullName>
    </recommendedName>
</protein>
<evidence type="ECO:0008006" key="2">
    <source>
        <dbReference type="Google" id="ProtNLM"/>
    </source>
</evidence>
<dbReference type="SUPFAM" id="SSF56784">
    <property type="entry name" value="HAD-like"/>
    <property type="match status" value="1"/>
</dbReference>
<proteinExistence type="predicted"/>
<reference evidence="1" key="1">
    <citation type="journal article" date="2020" name="mSystems">
        <title>Genome- and Community-Level Interaction Insights into Carbon Utilization and Element Cycling Functions of Hydrothermarchaeota in Hydrothermal Sediment.</title>
        <authorList>
            <person name="Zhou Z."/>
            <person name="Liu Y."/>
            <person name="Xu W."/>
            <person name="Pan J."/>
            <person name="Luo Z.H."/>
            <person name="Li M."/>
        </authorList>
    </citation>
    <scope>NUCLEOTIDE SEQUENCE [LARGE SCALE GENOMIC DNA]</scope>
    <source>
        <strain evidence="1">HyVt-365</strain>
    </source>
</reference>
<comment type="caution">
    <text evidence="1">The sequence shown here is derived from an EMBL/GenBank/DDBJ whole genome shotgun (WGS) entry which is preliminary data.</text>
</comment>
<dbReference type="EMBL" id="DRHH01000075">
    <property type="protein sequence ID" value="HEB14115.1"/>
    <property type="molecule type" value="Genomic_DNA"/>
</dbReference>
<dbReference type="Gene3D" id="3.40.50.1000">
    <property type="entry name" value="HAD superfamily/HAD-like"/>
    <property type="match status" value="1"/>
</dbReference>
<organism evidence="1">
    <name type="scientific">candidate division WWE3 bacterium</name>
    <dbReference type="NCBI Taxonomy" id="2053526"/>
    <lineage>
        <taxon>Bacteria</taxon>
        <taxon>Katanobacteria</taxon>
    </lineage>
</organism>
<dbReference type="Proteomes" id="UP000885744">
    <property type="component" value="Unassembled WGS sequence"/>
</dbReference>
<dbReference type="InterPro" id="IPR023214">
    <property type="entry name" value="HAD_sf"/>
</dbReference>
<accession>A0A7C1SQK6</accession>